<dbReference type="Pfam" id="PF10123">
    <property type="entry name" value="Mu-like_Pro"/>
    <property type="match status" value="1"/>
</dbReference>
<dbReference type="InterPro" id="IPR012106">
    <property type="entry name" value="Phage_Mu_Gp1"/>
</dbReference>
<dbReference type="AlphaFoldDB" id="A0A418W4G0"/>
<accession>A0A418W4G0</accession>
<dbReference type="PIRSF" id="PIRSF016624">
    <property type="entry name" value="Mu_prophg_I"/>
    <property type="match status" value="1"/>
</dbReference>
<dbReference type="EMBL" id="QYUL01000001">
    <property type="protein sequence ID" value="RJF84868.1"/>
    <property type="molecule type" value="Genomic_DNA"/>
</dbReference>
<evidence type="ECO:0008006" key="3">
    <source>
        <dbReference type="Google" id="ProtNLM"/>
    </source>
</evidence>
<evidence type="ECO:0000313" key="2">
    <source>
        <dbReference type="Proteomes" id="UP000283458"/>
    </source>
</evidence>
<gene>
    <name evidence="1" type="ORF">D3877_10345</name>
</gene>
<dbReference type="Proteomes" id="UP000283458">
    <property type="component" value="Unassembled WGS sequence"/>
</dbReference>
<proteinExistence type="predicted"/>
<reference evidence="1 2" key="1">
    <citation type="submission" date="2018-09" db="EMBL/GenBank/DDBJ databases">
        <authorList>
            <person name="Zhu H."/>
        </authorList>
    </citation>
    <scope>NUCLEOTIDE SEQUENCE [LARGE SCALE GENOMIC DNA]</scope>
    <source>
        <strain evidence="1 2">K2W22B-5</strain>
    </source>
</reference>
<organism evidence="1 2">
    <name type="scientific">Azospirillum cavernae</name>
    <dbReference type="NCBI Taxonomy" id="2320860"/>
    <lineage>
        <taxon>Bacteria</taxon>
        <taxon>Pseudomonadati</taxon>
        <taxon>Pseudomonadota</taxon>
        <taxon>Alphaproteobacteria</taxon>
        <taxon>Rhodospirillales</taxon>
        <taxon>Azospirillaceae</taxon>
        <taxon>Azospirillum</taxon>
    </lineage>
</organism>
<sequence>MAAVPWTHDASMNSPRPIQPHPALRLSMASSSGAADVVAFSVLVSSLPELASATSGWIKLAPLGVVCGRDGRGPYNFGNQTQAAAIVAASKAYAGPTDPLIDYDHAFDLSASRGLGNAPAAGWIKDLDVRADGIYARVEWTKAAAVKMKRGEYRYVSPTFNHAADGTVVRILRAGLTNHPNFNLPALAAATPHQEPVMDPTLAALCAALGMPVGTDVNAAISRVHALTAASAAARADFDRIATAAGLSVGAEPTAIAAAVSADPDPKAWVPMATYTAAAATLAELQGQTLEREATAAVDKAVTEGKVAPATREHFLKVYRADPSGWTAFAAALPVVVPPGKTAGGGVSGQPSGGSVTGALDDGQKSVLAMMGVDPAKAAKVMEEMGWAS</sequence>
<protein>
    <recommendedName>
        <fullName evidence="3">Mu-like prophage I protein</fullName>
    </recommendedName>
</protein>
<name>A0A418W4G0_9PROT</name>
<evidence type="ECO:0000313" key="1">
    <source>
        <dbReference type="EMBL" id="RJF84868.1"/>
    </source>
</evidence>
<keyword evidence="2" id="KW-1185">Reference proteome</keyword>
<comment type="caution">
    <text evidence="1">The sequence shown here is derived from an EMBL/GenBank/DDBJ whole genome shotgun (WGS) entry which is preliminary data.</text>
</comment>